<keyword evidence="2" id="KW-1185">Reference proteome</keyword>
<dbReference type="AlphaFoldDB" id="A9KS50"/>
<dbReference type="EMBL" id="CP000885">
    <property type="protein sequence ID" value="ABX40681.1"/>
    <property type="molecule type" value="Genomic_DNA"/>
</dbReference>
<evidence type="ECO:0000313" key="2">
    <source>
        <dbReference type="Proteomes" id="UP000000370"/>
    </source>
</evidence>
<name>A9KS50_LACP7</name>
<proteinExistence type="predicted"/>
<dbReference type="OrthoDB" id="2087754at2"/>
<accession>A9KS50</accession>
<gene>
    <name evidence="1" type="ordered locus">Cphy_0294</name>
</gene>
<dbReference type="KEGG" id="cpy:Cphy_0294"/>
<reference evidence="2" key="1">
    <citation type="submission" date="2007-11" db="EMBL/GenBank/DDBJ databases">
        <title>Complete genome sequence of Clostridium phytofermentans ISDg.</title>
        <authorList>
            <person name="Leschine S.B."/>
            <person name="Warnick T.A."/>
            <person name="Blanchard J.L."/>
            <person name="Schnell D.J."/>
            <person name="Petit E.L."/>
            <person name="LaTouf W.G."/>
            <person name="Copeland A."/>
            <person name="Lucas S."/>
            <person name="Lapidus A."/>
            <person name="Barry K."/>
            <person name="Glavina del Rio T."/>
            <person name="Dalin E."/>
            <person name="Tice H."/>
            <person name="Pitluck S."/>
            <person name="Kiss H."/>
            <person name="Brettin T."/>
            <person name="Bruce D."/>
            <person name="Detter J.C."/>
            <person name="Han C."/>
            <person name="Kuske C."/>
            <person name="Schmutz J."/>
            <person name="Larimer F."/>
            <person name="Land M."/>
            <person name="Hauser L."/>
            <person name="Kyrpides N."/>
            <person name="Kim E.A."/>
            <person name="Richardson P."/>
        </authorList>
    </citation>
    <scope>NUCLEOTIDE SEQUENCE [LARGE SCALE GENOMIC DNA]</scope>
    <source>
        <strain evidence="2">ATCC 700394 / DSM 18823 / ISDg</strain>
    </source>
</reference>
<dbReference type="RefSeq" id="WP_012198324.1">
    <property type="nucleotide sequence ID" value="NC_010001.1"/>
</dbReference>
<dbReference type="HOGENOM" id="CLU_2681217_0_0_9"/>
<sequence length="74" mass="8332">MKSNRLEKLDPKVEELMSTHPNLRKAPANITNHVEQEPGMMTKQGSSYGANNKCAPDNNIFYEDRSNHLCSKGD</sequence>
<evidence type="ECO:0000313" key="1">
    <source>
        <dbReference type="EMBL" id="ABX40681.1"/>
    </source>
</evidence>
<dbReference type="Proteomes" id="UP000000370">
    <property type="component" value="Chromosome"/>
</dbReference>
<protein>
    <submittedName>
        <fullName evidence="1">Uncharacterized protein</fullName>
    </submittedName>
</protein>
<organism evidence="1 2">
    <name type="scientific">Lachnoclostridium phytofermentans (strain ATCC 700394 / DSM 18823 / ISDg)</name>
    <name type="common">Clostridium phytofermentans</name>
    <dbReference type="NCBI Taxonomy" id="357809"/>
    <lineage>
        <taxon>Bacteria</taxon>
        <taxon>Bacillati</taxon>
        <taxon>Bacillota</taxon>
        <taxon>Clostridia</taxon>
        <taxon>Lachnospirales</taxon>
        <taxon>Lachnospiraceae</taxon>
    </lineage>
</organism>